<dbReference type="PANTHER" id="PTHR22792">
    <property type="entry name" value="LUPUS LA PROTEIN-RELATED"/>
    <property type="match status" value="1"/>
</dbReference>
<reference evidence="6" key="2">
    <citation type="submission" date="2021-03" db="UniProtKB">
        <authorList>
            <consortium name="EnsemblPlants"/>
        </authorList>
    </citation>
    <scope>IDENTIFICATION</scope>
</reference>
<dbReference type="Gramene" id="AUR62030210-RA">
    <property type="protein sequence ID" value="AUR62030210-RA:cds"/>
    <property type="gene ID" value="AUR62030210"/>
</dbReference>
<sequence>MAAAEGIPTTYPSHPPEIVGVATSADEVPVLRSPPPSDDEDLRSQPVVEYYFSDENLPNDKFLLKQMKKDKDRFAYYAAANLSNIEAYKDEKAYKRHFNNRRCTEGVFTACFEFRWEESKATTSSSIKRGFQVVVANLPEDHSVQNIQNICGRAGSIKTISIHDPHAAADSVKRNKAEKLVNGKIYALVEYETVEAAEKAVAALNDETDWRNGLRVQHLQKRKGNGLGRKVWRESDSEKGGLAQDGEHRSKEGNGQKGRNRSKGRKYRGNNGMGHGMATTIESSNKPPPGPRMPDGTRGFTMGRGRLPTSCHS</sequence>
<dbReference type="EnsemblPlants" id="AUR62030210-RA">
    <property type="protein sequence ID" value="AUR62030210-RA:cds"/>
    <property type="gene ID" value="AUR62030210"/>
</dbReference>
<feature type="region of interest" description="Disordered" evidence="3">
    <location>
        <begin position="221"/>
        <end position="313"/>
    </location>
</feature>
<dbReference type="Gene3D" id="1.10.10.10">
    <property type="entry name" value="Winged helix-like DNA-binding domain superfamily/Winged helix DNA-binding domain"/>
    <property type="match status" value="1"/>
</dbReference>
<evidence type="ECO:0000259" key="5">
    <source>
        <dbReference type="PROSITE" id="PS50961"/>
    </source>
</evidence>
<dbReference type="Pfam" id="PF05383">
    <property type="entry name" value="La"/>
    <property type="match status" value="1"/>
</dbReference>
<dbReference type="AlphaFoldDB" id="A0A803MIW4"/>
<dbReference type="OMA" id="HHVEVSK"/>
<keyword evidence="7" id="KW-1185">Reference proteome</keyword>
<dbReference type="SMART" id="SM00715">
    <property type="entry name" value="LA"/>
    <property type="match status" value="1"/>
</dbReference>
<dbReference type="SUPFAM" id="SSF54928">
    <property type="entry name" value="RNA-binding domain, RBD"/>
    <property type="match status" value="1"/>
</dbReference>
<dbReference type="SMART" id="SM00360">
    <property type="entry name" value="RRM"/>
    <property type="match status" value="1"/>
</dbReference>
<dbReference type="GO" id="GO:0005634">
    <property type="term" value="C:nucleus"/>
    <property type="evidence" value="ECO:0007669"/>
    <property type="project" value="TreeGrafter"/>
</dbReference>
<dbReference type="InterPro" id="IPR045180">
    <property type="entry name" value="La_dom_prot"/>
</dbReference>
<dbReference type="PROSITE" id="PS50102">
    <property type="entry name" value="RRM"/>
    <property type="match status" value="1"/>
</dbReference>
<feature type="compositionally biased region" description="Basic and acidic residues" evidence="3">
    <location>
        <begin position="231"/>
        <end position="254"/>
    </location>
</feature>
<evidence type="ECO:0000313" key="7">
    <source>
        <dbReference type="Proteomes" id="UP000596660"/>
    </source>
</evidence>
<dbReference type="Proteomes" id="UP000596660">
    <property type="component" value="Unplaced"/>
</dbReference>
<dbReference type="InterPro" id="IPR012677">
    <property type="entry name" value="Nucleotide-bd_a/b_plait_sf"/>
</dbReference>
<dbReference type="GO" id="GO:0003729">
    <property type="term" value="F:mRNA binding"/>
    <property type="evidence" value="ECO:0007669"/>
    <property type="project" value="TreeGrafter"/>
</dbReference>
<feature type="domain" description="HTH La-type RNA-binding" evidence="5">
    <location>
        <begin position="34"/>
        <end position="126"/>
    </location>
</feature>
<dbReference type="PROSITE" id="PS50961">
    <property type="entry name" value="HTH_LA"/>
    <property type="match status" value="1"/>
</dbReference>
<dbReference type="InterPro" id="IPR036390">
    <property type="entry name" value="WH_DNA-bd_sf"/>
</dbReference>
<evidence type="ECO:0000313" key="6">
    <source>
        <dbReference type="EnsemblPlants" id="AUR62030210-RA:cds"/>
    </source>
</evidence>
<feature type="domain" description="RRM" evidence="4">
    <location>
        <begin position="131"/>
        <end position="221"/>
    </location>
</feature>
<dbReference type="Gene3D" id="3.30.70.330">
    <property type="match status" value="1"/>
</dbReference>
<evidence type="ECO:0000256" key="1">
    <source>
        <dbReference type="ARBA" id="ARBA00022884"/>
    </source>
</evidence>
<dbReference type="InterPro" id="IPR006630">
    <property type="entry name" value="La_HTH"/>
</dbReference>
<dbReference type="PANTHER" id="PTHR22792:SF159">
    <property type="entry name" value="LA-RELATED PROTEIN 1B-RELATED"/>
    <property type="match status" value="1"/>
</dbReference>
<dbReference type="InterPro" id="IPR000504">
    <property type="entry name" value="RRM_dom"/>
</dbReference>
<dbReference type="InterPro" id="IPR036388">
    <property type="entry name" value="WH-like_DNA-bd_sf"/>
</dbReference>
<protein>
    <submittedName>
        <fullName evidence="6">Uncharacterized protein</fullName>
    </submittedName>
</protein>
<accession>A0A803MIW4</accession>
<evidence type="ECO:0000256" key="2">
    <source>
        <dbReference type="PROSITE-ProRule" id="PRU00332"/>
    </source>
</evidence>
<feature type="region of interest" description="Disordered" evidence="3">
    <location>
        <begin position="1"/>
        <end position="44"/>
    </location>
</feature>
<organism evidence="6 7">
    <name type="scientific">Chenopodium quinoa</name>
    <name type="common">Quinoa</name>
    <dbReference type="NCBI Taxonomy" id="63459"/>
    <lineage>
        <taxon>Eukaryota</taxon>
        <taxon>Viridiplantae</taxon>
        <taxon>Streptophyta</taxon>
        <taxon>Embryophyta</taxon>
        <taxon>Tracheophyta</taxon>
        <taxon>Spermatophyta</taxon>
        <taxon>Magnoliopsida</taxon>
        <taxon>eudicotyledons</taxon>
        <taxon>Gunneridae</taxon>
        <taxon>Pentapetalae</taxon>
        <taxon>Caryophyllales</taxon>
        <taxon>Chenopodiaceae</taxon>
        <taxon>Chenopodioideae</taxon>
        <taxon>Atripliceae</taxon>
        <taxon>Chenopodium</taxon>
    </lineage>
</organism>
<dbReference type="InterPro" id="IPR035979">
    <property type="entry name" value="RBD_domain_sf"/>
</dbReference>
<feature type="compositionally biased region" description="Basic residues" evidence="3">
    <location>
        <begin position="258"/>
        <end position="268"/>
    </location>
</feature>
<dbReference type="SUPFAM" id="SSF46785">
    <property type="entry name" value="Winged helix' DNA-binding domain"/>
    <property type="match status" value="1"/>
</dbReference>
<evidence type="ECO:0000256" key="3">
    <source>
        <dbReference type="SAM" id="MobiDB-lite"/>
    </source>
</evidence>
<evidence type="ECO:0000259" key="4">
    <source>
        <dbReference type="PROSITE" id="PS50102"/>
    </source>
</evidence>
<keyword evidence="1 2" id="KW-0694">RNA-binding</keyword>
<reference evidence="6" key="1">
    <citation type="journal article" date="2017" name="Nature">
        <title>The genome of Chenopodium quinoa.</title>
        <authorList>
            <person name="Jarvis D.E."/>
            <person name="Ho Y.S."/>
            <person name="Lightfoot D.J."/>
            <person name="Schmoeckel S.M."/>
            <person name="Li B."/>
            <person name="Borm T.J.A."/>
            <person name="Ohyanagi H."/>
            <person name="Mineta K."/>
            <person name="Michell C.T."/>
            <person name="Saber N."/>
            <person name="Kharbatia N.M."/>
            <person name="Rupper R.R."/>
            <person name="Sharp A.R."/>
            <person name="Dally N."/>
            <person name="Boughton B.A."/>
            <person name="Woo Y.H."/>
            <person name="Gao G."/>
            <person name="Schijlen E.G.W.M."/>
            <person name="Guo X."/>
            <person name="Momin A.A."/>
            <person name="Negrao S."/>
            <person name="Al-Babili S."/>
            <person name="Gehring C."/>
            <person name="Roessner U."/>
            <person name="Jung C."/>
            <person name="Murphy K."/>
            <person name="Arold S.T."/>
            <person name="Gojobori T."/>
            <person name="van der Linden C.G."/>
            <person name="van Loo E.N."/>
            <person name="Jellen E.N."/>
            <person name="Maughan P.J."/>
            <person name="Tester M."/>
        </authorList>
    </citation>
    <scope>NUCLEOTIDE SEQUENCE [LARGE SCALE GENOMIC DNA]</scope>
    <source>
        <strain evidence="6">cv. PI 614886</strain>
    </source>
</reference>
<name>A0A803MIW4_CHEQI</name>
<proteinExistence type="predicted"/>